<sequence length="261" mass="29765">MFEPLTRFPNIQYLGVRHDNESKYRSADVILRVVPITSLKVEFHPEVTRPLGPYQPDLLEVAMDSLIAPSLTELVIQVDDHTHENAANSRISLPRTFLCVSHFIVRSCCTLSVLVLQGLPVSDKLVVDLLKDLRGLTDLTIEDPDRMMLQQQSYPISEDLIESLHVCRPNYLNPSPNPLVPNLRSLVLKVISQEPFNAVTFNLTIASRWIPDKEYETQSNVSCLRSVELHLPDKVDRTLYFLLISLERCGMRIVVKEESYT</sequence>
<comment type="caution">
    <text evidence="1">The sequence shown here is derived from an EMBL/GenBank/DDBJ whole genome shotgun (WGS) entry which is preliminary data.</text>
</comment>
<accession>A0A9P5Q105</accession>
<dbReference type="Proteomes" id="UP000772434">
    <property type="component" value="Unassembled WGS sequence"/>
</dbReference>
<reference evidence="1" key="1">
    <citation type="submission" date="2020-11" db="EMBL/GenBank/DDBJ databases">
        <authorList>
            <consortium name="DOE Joint Genome Institute"/>
            <person name="Ahrendt S."/>
            <person name="Riley R."/>
            <person name="Andreopoulos W."/>
            <person name="Labutti K."/>
            <person name="Pangilinan J."/>
            <person name="Ruiz-Duenas F.J."/>
            <person name="Barrasa J.M."/>
            <person name="Sanchez-Garcia M."/>
            <person name="Camarero S."/>
            <person name="Miyauchi S."/>
            <person name="Serrano A."/>
            <person name="Linde D."/>
            <person name="Babiker R."/>
            <person name="Drula E."/>
            <person name="Ayuso-Fernandez I."/>
            <person name="Pacheco R."/>
            <person name="Padilla G."/>
            <person name="Ferreira P."/>
            <person name="Barriuso J."/>
            <person name="Kellner H."/>
            <person name="Castanera R."/>
            <person name="Alfaro M."/>
            <person name="Ramirez L."/>
            <person name="Pisabarro A.G."/>
            <person name="Kuo A."/>
            <person name="Tritt A."/>
            <person name="Lipzen A."/>
            <person name="He G."/>
            <person name="Yan M."/>
            <person name="Ng V."/>
            <person name="Cullen D."/>
            <person name="Martin F."/>
            <person name="Rosso M.-N."/>
            <person name="Henrissat B."/>
            <person name="Hibbett D."/>
            <person name="Martinez A.T."/>
            <person name="Grigoriev I.V."/>
        </authorList>
    </citation>
    <scope>NUCLEOTIDE SEQUENCE</scope>
    <source>
        <strain evidence="1">AH 40177</strain>
    </source>
</reference>
<protein>
    <submittedName>
        <fullName evidence="1">Uncharacterized protein</fullName>
    </submittedName>
</protein>
<keyword evidence="2" id="KW-1185">Reference proteome</keyword>
<organism evidence="1 2">
    <name type="scientific">Rhodocollybia butyracea</name>
    <dbReference type="NCBI Taxonomy" id="206335"/>
    <lineage>
        <taxon>Eukaryota</taxon>
        <taxon>Fungi</taxon>
        <taxon>Dikarya</taxon>
        <taxon>Basidiomycota</taxon>
        <taxon>Agaricomycotina</taxon>
        <taxon>Agaricomycetes</taxon>
        <taxon>Agaricomycetidae</taxon>
        <taxon>Agaricales</taxon>
        <taxon>Marasmiineae</taxon>
        <taxon>Omphalotaceae</taxon>
        <taxon>Rhodocollybia</taxon>
    </lineage>
</organism>
<dbReference type="AlphaFoldDB" id="A0A9P5Q105"/>
<evidence type="ECO:0000313" key="1">
    <source>
        <dbReference type="EMBL" id="KAF9072879.1"/>
    </source>
</evidence>
<proteinExistence type="predicted"/>
<name>A0A9P5Q105_9AGAR</name>
<dbReference type="EMBL" id="JADNRY010000021">
    <property type="protein sequence ID" value="KAF9072879.1"/>
    <property type="molecule type" value="Genomic_DNA"/>
</dbReference>
<evidence type="ECO:0000313" key="2">
    <source>
        <dbReference type="Proteomes" id="UP000772434"/>
    </source>
</evidence>
<gene>
    <name evidence="1" type="ORF">BDP27DRAFT_1319558</name>
</gene>